<gene>
    <name evidence="1" type="ORF">B0H65DRAFT_436934</name>
</gene>
<accession>A0AAE0J195</accession>
<feature type="non-terminal residue" evidence="1">
    <location>
        <position position="1"/>
    </location>
</feature>
<reference evidence="1" key="2">
    <citation type="submission" date="2023-06" db="EMBL/GenBank/DDBJ databases">
        <authorList>
            <consortium name="Lawrence Berkeley National Laboratory"/>
            <person name="Haridas S."/>
            <person name="Hensen N."/>
            <person name="Bonometti L."/>
            <person name="Westerberg I."/>
            <person name="Brannstrom I.O."/>
            <person name="Guillou S."/>
            <person name="Cros-Aarteil S."/>
            <person name="Calhoun S."/>
            <person name="Kuo A."/>
            <person name="Mondo S."/>
            <person name="Pangilinan J."/>
            <person name="Riley R."/>
            <person name="Labutti K."/>
            <person name="Andreopoulos B."/>
            <person name="Lipzen A."/>
            <person name="Chen C."/>
            <person name="Yanf M."/>
            <person name="Daum C."/>
            <person name="Ng V."/>
            <person name="Clum A."/>
            <person name="Steindorff A."/>
            <person name="Ohm R."/>
            <person name="Martin F."/>
            <person name="Silar P."/>
            <person name="Natvig D."/>
            <person name="Lalanne C."/>
            <person name="Gautier V."/>
            <person name="Ament-Velasquez S.L."/>
            <person name="Kruys A."/>
            <person name="Hutchinson M.I."/>
            <person name="Powell A.J."/>
            <person name="Barry K."/>
            <person name="Miller A.N."/>
            <person name="Grigoriev I.V."/>
            <person name="Debuchy R."/>
            <person name="Gladieux P."/>
            <person name="Thoren M.H."/>
            <person name="Johannesson H."/>
        </authorList>
    </citation>
    <scope>NUCLEOTIDE SEQUENCE</scope>
    <source>
        <strain evidence="1">CBS 560.94</strain>
    </source>
</reference>
<dbReference type="Proteomes" id="UP001278500">
    <property type="component" value="Unassembled WGS sequence"/>
</dbReference>
<dbReference type="GeneID" id="87862426"/>
<organism evidence="1 2">
    <name type="scientific">Neurospora tetraspora</name>
    <dbReference type="NCBI Taxonomy" id="94610"/>
    <lineage>
        <taxon>Eukaryota</taxon>
        <taxon>Fungi</taxon>
        <taxon>Dikarya</taxon>
        <taxon>Ascomycota</taxon>
        <taxon>Pezizomycotina</taxon>
        <taxon>Sordariomycetes</taxon>
        <taxon>Sordariomycetidae</taxon>
        <taxon>Sordariales</taxon>
        <taxon>Sordariaceae</taxon>
        <taxon>Neurospora</taxon>
    </lineage>
</organism>
<evidence type="ECO:0000313" key="1">
    <source>
        <dbReference type="EMBL" id="KAK3334692.1"/>
    </source>
</evidence>
<dbReference type="AlphaFoldDB" id="A0AAE0J195"/>
<name>A0AAE0J195_9PEZI</name>
<evidence type="ECO:0000313" key="2">
    <source>
        <dbReference type="Proteomes" id="UP001278500"/>
    </source>
</evidence>
<sequence length="81" mass="9782">ILWAMHPIQDPQRPYDNLKHHSRWPVHQLPWSGLCSHNCLTEMAKGCITHLTVKQRTEIYDRSQANKRRLEKLRKRSDRNR</sequence>
<dbReference type="EMBL" id="JAUEPP010000010">
    <property type="protein sequence ID" value="KAK3334692.1"/>
    <property type="molecule type" value="Genomic_DNA"/>
</dbReference>
<comment type="caution">
    <text evidence="1">The sequence shown here is derived from an EMBL/GenBank/DDBJ whole genome shotgun (WGS) entry which is preliminary data.</text>
</comment>
<keyword evidence="2" id="KW-1185">Reference proteome</keyword>
<proteinExistence type="predicted"/>
<reference evidence="1" key="1">
    <citation type="journal article" date="2023" name="Mol. Phylogenet. Evol.">
        <title>Genome-scale phylogeny and comparative genomics of the fungal order Sordariales.</title>
        <authorList>
            <person name="Hensen N."/>
            <person name="Bonometti L."/>
            <person name="Westerberg I."/>
            <person name="Brannstrom I.O."/>
            <person name="Guillou S."/>
            <person name="Cros-Aarteil S."/>
            <person name="Calhoun S."/>
            <person name="Haridas S."/>
            <person name="Kuo A."/>
            <person name="Mondo S."/>
            <person name="Pangilinan J."/>
            <person name="Riley R."/>
            <person name="LaButti K."/>
            <person name="Andreopoulos B."/>
            <person name="Lipzen A."/>
            <person name="Chen C."/>
            <person name="Yan M."/>
            <person name="Daum C."/>
            <person name="Ng V."/>
            <person name="Clum A."/>
            <person name="Steindorff A."/>
            <person name="Ohm R.A."/>
            <person name="Martin F."/>
            <person name="Silar P."/>
            <person name="Natvig D.O."/>
            <person name="Lalanne C."/>
            <person name="Gautier V."/>
            <person name="Ament-Velasquez S.L."/>
            <person name="Kruys A."/>
            <person name="Hutchinson M.I."/>
            <person name="Powell A.J."/>
            <person name="Barry K."/>
            <person name="Miller A.N."/>
            <person name="Grigoriev I.V."/>
            <person name="Debuchy R."/>
            <person name="Gladieux P."/>
            <person name="Hiltunen Thoren M."/>
            <person name="Johannesson H."/>
        </authorList>
    </citation>
    <scope>NUCLEOTIDE SEQUENCE</scope>
    <source>
        <strain evidence="1">CBS 560.94</strain>
    </source>
</reference>
<dbReference type="RefSeq" id="XP_062676858.1">
    <property type="nucleotide sequence ID" value="XM_062825272.1"/>
</dbReference>
<protein>
    <submittedName>
        <fullName evidence="1">Uncharacterized protein</fullName>
    </submittedName>
</protein>